<reference evidence="2 3" key="1">
    <citation type="journal article" date="2024" name="BMC Biol.">
        <title>Comparative genomics of Ascetosporea gives new insight into the evolutionary basis for animal parasitism in Rhizaria.</title>
        <authorList>
            <person name="Hiltunen Thoren M."/>
            <person name="Onut-Brannstrom I."/>
            <person name="Alfjorden A."/>
            <person name="Peckova H."/>
            <person name="Swords F."/>
            <person name="Hooper C."/>
            <person name="Holzer A.S."/>
            <person name="Bass D."/>
            <person name="Burki F."/>
        </authorList>
    </citation>
    <scope>NUCLEOTIDE SEQUENCE [LARGE SCALE GENOMIC DNA]</scope>
    <source>
        <strain evidence="2">20-A016</strain>
    </source>
</reference>
<evidence type="ECO:0000313" key="3">
    <source>
        <dbReference type="Proteomes" id="UP001439008"/>
    </source>
</evidence>
<dbReference type="SUPFAM" id="SSF56219">
    <property type="entry name" value="DNase I-like"/>
    <property type="match status" value="1"/>
</dbReference>
<dbReference type="Pfam" id="PF22669">
    <property type="entry name" value="Exo_endo_phos2"/>
    <property type="match status" value="1"/>
</dbReference>
<dbReference type="InterPro" id="IPR036691">
    <property type="entry name" value="Endo/exonu/phosph_ase_sf"/>
</dbReference>
<dbReference type="Proteomes" id="UP001439008">
    <property type="component" value="Unassembled WGS sequence"/>
</dbReference>
<dbReference type="GO" id="GO:0004439">
    <property type="term" value="F:phosphatidylinositol-4,5-bisphosphate 5-phosphatase activity"/>
    <property type="evidence" value="ECO:0007669"/>
    <property type="project" value="UniProtKB-EC"/>
</dbReference>
<evidence type="ECO:0000259" key="1">
    <source>
        <dbReference type="Pfam" id="PF22669"/>
    </source>
</evidence>
<name>A0ABV2AS40_9EUKA</name>
<dbReference type="PANTHER" id="PTHR11200">
    <property type="entry name" value="INOSITOL 5-PHOSPHATASE"/>
    <property type="match status" value="1"/>
</dbReference>
<dbReference type="EC" id="3.1.3.36" evidence="2"/>
<dbReference type="InterPro" id="IPR046985">
    <property type="entry name" value="IP5"/>
</dbReference>
<keyword evidence="2" id="KW-0378">Hydrolase</keyword>
<dbReference type="InterPro" id="IPR000300">
    <property type="entry name" value="IPPc"/>
</dbReference>
<organism evidence="2 3">
    <name type="scientific">Bonamia ostreae</name>
    <dbReference type="NCBI Taxonomy" id="126728"/>
    <lineage>
        <taxon>Eukaryota</taxon>
        <taxon>Sar</taxon>
        <taxon>Rhizaria</taxon>
        <taxon>Endomyxa</taxon>
        <taxon>Ascetosporea</taxon>
        <taxon>Haplosporida</taxon>
        <taxon>Bonamia</taxon>
    </lineage>
</organism>
<accession>A0ABV2AS40</accession>
<dbReference type="PANTHER" id="PTHR11200:SF275">
    <property type="entry name" value="LD06095P"/>
    <property type="match status" value="1"/>
</dbReference>
<proteinExistence type="predicted"/>
<dbReference type="Gene3D" id="3.60.10.10">
    <property type="entry name" value="Endonuclease/exonuclease/phosphatase"/>
    <property type="match status" value="1"/>
</dbReference>
<evidence type="ECO:0000313" key="2">
    <source>
        <dbReference type="EMBL" id="MES1922490.1"/>
    </source>
</evidence>
<comment type="caution">
    <text evidence="2">The sequence shown here is derived from an EMBL/GenBank/DDBJ whole genome shotgun (WGS) entry which is preliminary data.</text>
</comment>
<sequence>MKKAPQTLSLDKRVNKWKEFFKKQLGTQFRLIRCKNLLGLCLLIYSHESLNAEIDSKKNVALDNYAKIIVNKGAIAVKMSINSTNLTFITSHFSAGSEHTGKRNNQYLKCAKAFSGYLENSHVFWFGDFNYRLEDISVEEAKSLIEHKNYQELLKHDQVNFGKSKKKLKH</sequence>
<dbReference type="EMBL" id="JBDODL010002939">
    <property type="protein sequence ID" value="MES1922490.1"/>
    <property type="molecule type" value="Genomic_DNA"/>
</dbReference>
<protein>
    <submittedName>
        <fullName evidence="2">Synaptojanin-1</fullName>
        <ecNumber evidence="2">3.1.3.36</ecNumber>
    </submittedName>
</protein>
<gene>
    <name evidence="2" type="primary">SYNJ1</name>
    <name evidence="2" type="ORF">MHBO_004008</name>
</gene>
<feature type="domain" description="Inositol polyphosphate-related phosphatase" evidence="1">
    <location>
        <begin position="13"/>
        <end position="165"/>
    </location>
</feature>
<keyword evidence="3" id="KW-1185">Reference proteome</keyword>